<feature type="transmembrane region" description="Helical" evidence="1">
    <location>
        <begin position="12"/>
        <end position="36"/>
    </location>
</feature>
<proteinExistence type="predicted"/>
<evidence type="ECO:0000256" key="1">
    <source>
        <dbReference type="SAM" id="Phobius"/>
    </source>
</evidence>
<keyword evidence="1" id="KW-0472">Membrane</keyword>
<dbReference type="OrthoDB" id="339671at2759"/>
<dbReference type="EMBL" id="JAPCXC010000064">
    <property type="protein sequence ID" value="KAJ1607057.1"/>
    <property type="molecule type" value="Genomic_DNA"/>
</dbReference>
<dbReference type="Proteomes" id="UP001067231">
    <property type="component" value="Unassembled WGS sequence"/>
</dbReference>
<keyword evidence="1" id="KW-1133">Transmembrane helix</keyword>
<name>A0A9D5HWQ4_9CRYT</name>
<comment type="caution">
    <text evidence="2">The sequence shown here is derived from an EMBL/GenBank/DDBJ whole genome shotgun (WGS) entry which is preliminary data.</text>
</comment>
<sequence>MEDSLILQILDIYAKLIIIVSPFGAVFFILMGILMLRSALIIEGIAVGSENYSDSTLASLLAGANFLVILIAALVYRSYRAKSAAKKAASAQQGNQDGGYNYFANSNEGVAISSSA</sequence>
<feature type="transmembrane region" description="Helical" evidence="1">
    <location>
        <begin position="56"/>
        <end position="76"/>
    </location>
</feature>
<keyword evidence="1" id="KW-0812">Transmembrane</keyword>
<dbReference type="AlphaFoldDB" id="A0A9D5HWQ4"/>
<protein>
    <submittedName>
        <fullName evidence="2">Uncharacterized protein</fullName>
    </submittedName>
</protein>
<accession>A0A9D5HWQ4</accession>
<organism evidence="2">
    <name type="scientific">Cryptosporidium canis</name>
    <dbReference type="NCBI Taxonomy" id="195482"/>
    <lineage>
        <taxon>Eukaryota</taxon>
        <taxon>Sar</taxon>
        <taxon>Alveolata</taxon>
        <taxon>Apicomplexa</taxon>
        <taxon>Conoidasida</taxon>
        <taxon>Coccidia</taxon>
        <taxon>Eucoccidiorida</taxon>
        <taxon>Eimeriorina</taxon>
        <taxon>Cryptosporidiidae</taxon>
        <taxon>Cryptosporidium</taxon>
    </lineage>
</organism>
<evidence type="ECO:0000313" key="2">
    <source>
        <dbReference type="EMBL" id="KAJ1607057.1"/>
    </source>
</evidence>
<gene>
    <name evidence="2" type="ORF">OJ253_2505</name>
</gene>
<reference evidence="2" key="1">
    <citation type="submission" date="2022-10" db="EMBL/GenBank/DDBJ databases">
        <title>Adaptive evolution leads to modifications in subtelomeric GC content in a zoonotic Cryptosporidium species.</title>
        <authorList>
            <person name="Li J."/>
            <person name="Feng Y."/>
            <person name="Xiao L."/>
        </authorList>
    </citation>
    <scope>NUCLEOTIDE SEQUENCE</scope>
    <source>
        <strain evidence="2">33844</strain>
    </source>
</reference>